<keyword evidence="3" id="KW-1185">Reference proteome</keyword>
<evidence type="ECO:0000313" key="3">
    <source>
        <dbReference type="Proteomes" id="UP000661077"/>
    </source>
</evidence>
<evidence type="ECO:0000313" key="2">
    <source>
        <dbReference type="EMBL" id="MBM0104771.1"/>
    </source>
</evidence>
<proteinExistence type="predicted"/>
<organism evidence="2 3">
    <name type="scientific">Steroidobacter gossypii</name>
    <dbReference type="NCBI Taxonomy" id="2805490"/>
    <lineage>
        <taxon>Bacteria</taxon>
        <taxon>Pseudomonadati</taxon>
        <taxon>Pseudomonadota</taxon>
        <taxon>Gammaproteobacteria</taxon>
        <taxon>Steroidobacterales</taxon>
        <taxon>Steroidobacteraceae</taxon>
        <taxon>Steroidobacter</taxon>
    </lineage>
</organism>
<evidence type="ECO:0000256" key="1">
    <source>
        <dbReference type="SAM" id="SignalP"/>
    </source>
</evidence>
<dbReference type="Proteomes" id="UP000661077">
    <property type="component" value="Unassembled WGS sequence"/>
</dbReference>
<reference evidence="2 3" key="1">
    <citation type="journal article" date="2021" name="Int. J. Syst. Evol. Microbiol.">
        <title>Steroidobacter gossypii sp. nov., isolated from soil of cotton cropping field.</title>
        <authorList>
            <person name="Huang R."/>
            <person name="Yang S."/>
            <person name="Zhen C."/>
            <person name="Liu W."/>
        </authorList>
    </citation>
    <scope>NUCLEOTIDE SEQUENCE [LARGE SCALE GENOMIC DNA]</scope>
    <source>
        <strain evidence="2 3">S1-65</strain>
    </source>
</reference>
<keyword evidence="1" id="KW-0732">Signal</keyword>
<dbReference type="EMBL" id="JAEVLS010000002">
    <property type="protein sequence ID" value="MBM0104771.1"/>
    <property type="molecule type" value="Genomic_DNA"/>
</dbReference>
<dbReference type="RefSeq" id="WP_203166806.1">
    <property type="nucleotide sequence ID" value="NZ_JAEVLS010000002.1"/>
</dbReference>
<name>A0ABS1WUX0_9GAMM</name>
<sequence length="79" mass="8082">MKLRLLLIAAAVATTTSVAVADNAVAGEKLGQHPAVVVAQNWSARGIDTNTFIVAHPAGLQLIATPVSEKDAPRVAGVK</sequence>
<gene>
    <name evidence="2" type="ORF">JM946_08430</name>
</gene>
<protein>
    <submittedName>
        <fullName evidence="2">Uncharacterized protein</fullName>
    </submittedName>
</protein>
<accession>A0ABS1WUX0</accession>
<comment type="caution">
    <text evidence="2">The sequence shown here is derived from an EMBL/GenBank/DDBJ whole genome shotgun (WGS) entry which is preliminary data.</text>
</comment>
<feature type="chain" id="PRO_5047407440" evidence="1">
    <location>
        <begin position="22"/>
        <end position="79"/>
    </location>
</feature>
<feature type="signal peptide" evidence="1">
    <location>
        <begin position="1"/>
        <end position="21"/>
    </location>
</feature>